<proteinExistence type="predicted"/>
<evidence type="ECO:0000313" key="2">
    <source>
        <dbReference type="Proteomes" id="UP001217089"/>
    </source>
</evidence>
<gene>
    <name evidence="1" type="ORF">KUTeg_004259</name>
</gene>
<evidence type="ECO:0000313" key="1">
    <source>
        <dbReference type="EMBL" id="KAJ8319168.1"/>
    </source>
</evidence>
<accession>A0ABQ9FTY4</accession>
<protein>
    <submittedName>
        <fullName evidence="1">Uncharacterized protein</fullName>
    </submittedName>
</protein>
<comment type="caution">
    <text evidence="1">The sequence shown here is derived from an EMBL/GenBank/DDBJ whole genome shotgun (WGS) entry which is preliminary data.</text>
</comment>
<dbReference type="Proteomes" id="UP001217089">
    <property type="component" value="Unassembled WGS sequence"/>
</dbReference>
<name>A0ABQ9FTY4_TEGGR</name>
<keyword evidence="2" id="KW-1185">Reference proteome</keyword>
<dbReference type="EMBL" id="JARBDR010000214">
    <property type="protein sequence ID" value="KAJ8319168.1"/>
    <property type="molecule type" value="Genomic_DNA"/>
</dbReference>
<reference evidence="1 2" key="1">
    <citation type="submission" date="2022-12" db="EMBL/GenBank/DDBJ databases">
        <title>Chromosome-level genome of Tegillarca granosa.</title>
        <authorList>
            <person name="Kim J."/>
        </authorList>
    </citation>
    <scope>NUCLEOTIDE SEQUENCE [LARGE SCALE GENOMIC DNA]</scope>
    <source>
        <strain evidence="1">Teg-2019</strain>
        <tissue evidence="1">Adductor muscle</tissue>
    </source>
</reference>
<sequence>MIMPQSKCVLCEKRLKLHQRRPVNKHISKYLRKTFFLESTSNDFICGKCSRPAYLDNQHTDSTKEQSATEGLPNYFNENVLTDMKTIDHAYFNRTAILELLDKVRQHVLNTSRSMSFDNISFYTDDDLRNLTGLNKEQFLELFELNNYTLPFWHYNK</sequence>
<organism evidence="1 2">
    <name type="scientific">Tegillarca granosa</name>
    <name type="common">Malaysian cockle</name>
    <name type="synonym">Anadara granosa</name>
    <dbReference type="NCBI Taxonomy" id="220873"/>
    <lineage>
        <taxon>Eukaryota</taxon>
        <taxon>Metazoa</taxon>
        <taxon>Spiralia</taxon>
        <taxon>Lophotrochozoa</taxon>
        <taxon>Mollusca</taxon>
        <taxon>Bivalvia</taxon>
        <taxon>Autobranchia</taxon>
        <taxon>Pteriomorphia</taxon>
        <taxon>Arcoida</taxon>
        <taxon>Arcoidea</taxon>
        <taxon>Arcidae</taxon>
        <taxon>Tegillarca</taxon>
    </lineage>
</organism>